<dbReference type="Pfam" id="PF06026">
    <property type="entry name" value="Rib_5-P_isom_A"/>
    <property type="match status" value="1"/>
</dbReference>
<comment type="caution">
    <text evidence="1">The sequence shown here is derived from an EMBL/GenBank/DDBJ whole genome shotgun (WGS) entry which is preliminary data.</text>
</comment>
<reference evidence="1 2" key="1">
    <citation type="submission" date="2020-10" db="EMBL/GenBank/DDBJ databases">
        <title>Ca. Dormibacterota MAGs.</title>
        <authorList>
            <person name="Montgomery K."/>
        </authorList>
    </citation>
    <scope>NUCLEOTIDE SEQUENCE [LARGE SCALE GENOMIC DNA]</scope>
    <source>
        <strain evidence="1">SC8812_S17_18</strain>
    </source>
</reference>
<dbReference type="GO" id="GO:0009052">
    <property type="term" value="P:pentose-phosphate shunt, non-oxidative branch"/>
    <property type="evidence" value="ECO:0007669"/>
    <property type="project" value="InterPro"/>
</dbReference>
<gene>
    <name evidence="1" type="ORF">JF886_08765</name>
</gene>
<organism evidence="1 2">
    <name type="scientific">Candidatus Aeolococcus gillhamiae</name>
    <dbReference type="NCBI Taxonomy" id="3127015"/>
    <lineage>
        <taxon>Bacteria</taxon>
        <taxon>Bacillati</taxon>
        <taxon>Candidatus Dormiibacterota</taxon>
        <taxon>Candidatus Dormibacteria</taxon>
        <taxon>Candidatus Aeolococcales</taxon>
        <taxon>Candidatus Aeolococcaceae</taxon>
        <taxon>Candidatus Aeolococcus</taxon>
    </lineage>
</organism>
<dbReference type="AlphaFoldDB" id="A0A934MZP9"/>
<dbReference type="GO" id="GO:0004751">
    <property type="term" value="F:ribose-5-phosphate isomerase activity"/>
    <property type="evidence" value="ECO:0007669"/>
    <property type="project" value="InterPro"/>
</dbReference>
<dbReference type="EMBL" id="JAEKNS010000091">
    <property type="protein sequence ID" value="MBJ7594935.1"/>
    <property type="molecule type" value="Genomic_DNA"/>
</dbReference>
<proteinExistence type="predicted"/>
<protein>
    <submittedName>
        <fullName evidence="1">Ribose-5-phosphate isomerase A</fullName>
    </submittedName>
</protein>
<accession>A0A934MZP9</accession>
<dbReference type="Proteomes" id="UP000606991">
    <property type="component" value="Unassembled WGS sequence"/>
</dbReference>
<sequence length="69" mass="6885">MKGPSAPPGKRRKFAPIADPEGLAARLDAIPGVVGHGLFLGMADLVIAAAADGALTRLEPTPGTAARPS</sequence>
<evidence type="ECO:0000313" key="2">
    <source>
        <dbReference type="Proteomes" id="UP000606991"/>
    </source>
</evidence>
<evidence type="ECO:0000313" key="1">
    <source>
        <dbReference type="EMBL" id="MBJ7594935.1"/>
    </source>
</evidence>
<keyword evidence="1" id="KW-0413">Isomerase</keyword>
<dbReference type="InterPro" id="IPR004788">
    <property type="entry name" value="Ribose5P_isomerase_type_A"/>
</dbReference>
<dbReference type="SUPFAM" id="SSF75445">
    <property type="entry name" value="D-ribose-5-phosphate isomerase (RpiA), lid domain"/>
    <property type="match status" value="1"/>
</dbReference>
<name>A0A934MZP9_9BACT</name>